<name>A0A9E6Y3C4_9ACTN</name>
<dbReference type="AlphaFoldDB" id="A0A9E6Y3C4"/>
<sequence length="348" mass="37069">MEGTGARIQLGLFVSGQHPPQRNPAEAIREHLEQVELARELGFASVFAGQHFLSDPFAMFQSIPLLARLAASADGMIVGTGIVLLPLLNPVEVAENAATLHAICGGRHVLGVGIGYRAAENAAFGLGPGRAAVLEAKLDVVRRLLAGESVTASGPGYALEGARLALVPERPPPIWMAANGDRAVARAARLSDAWMVNPHTRLDELARQMQIFRAERAAAGLPPSACTPVIKEVCVAETDAAAMEAARPWLKGKYDAYVDWGQSEVLPPADTLRREFDELTAGGRFVLGSPETCTAILAQHVDRLGADHVICRVQWPGMPQEHVLRSLRLLAREVLPALRGNAAGGGRP</sequence>
<proteinExistence type="predicted"/>
<dbReference type="PANTHER" id="PTHR30137">
    <property type="entry name" value="LUCIFERASE-LIKE MONOOXYGENASE"/>
    <property type="match status" value="1"/>
</dbReference>
<dbReference type="Gene3D" id="3.20.20.30">
    <property type="entry name" value="Luciferase-like domain"/>
    <property type="match status" value="1"/>
</dbReference>
<dbReference type="GO" id="GO:0004497">
    <property type="term" value="F:monooxygenase activity"/>
    <property type="evidence" value="ECO:0007669"/>
    <property type="project" value="UniProtKB-KW"/>
</dbReference>
<accession>A0A9E6Y3C4</accession>
<keyword evidence="2" id="KW-0503">Monooxygenase</keyword>
<dbReference type="RefSeq" id="WP_259313132.1">
    <property type="nucleotide sequence ID" value="NZ_CP087164.1"/>
</dbReference>
<keyword evidence="1 4" id="KW-0560">Oxidoreductase</keyword>
<dbReference type="GO" id="GO:0052749">
    <property type="term" value="F:glucose-6-phosphate dehydrogenase (coenzyme F420) activity"/>
    <property type="evidence" value="ECO:0007669"/>
    <property type="project" value="UniProtKB-EC"/>
</dbReference>
<dbReference type="InterPro" id="IPR011251">
    <property type="entry name" value="Luciferase-like_dom"/>
</dbReference>
<organism evidence="4 5">
    <name type="scientific">Capillimicrobium parvum</name>
    <dbReference type="NCBI Taxonomy" id="2884022"/>
    <lineage>
        <taxon>Bacteria</taxon>
        <taxon>Bacillati</taxon>
        <taxon>Actinomycetota</taxon>
        <taxon>Thermoleophilia</taxon>
        <taxon>Solirubrobacterales</taxon>
        <taxon>Capillimicrobiaceae</taxon>
        <taxon>Capillimicrobium</taxon>
    </lineage>
</organism>
<dbReference type="InterPro" id="IPR050766">
    <property type="entry name" value="Bact_Lucif_Oxidored"/>
</dbReference>
<feature type="domain" description="Luciferase-like" evidence="3">
    <location>
        <begin position="9"/>
        <end position="307"/>
    </location>
</feature>
<keyword evidence="5" id="KW-1185">Reference proteome</keyword>
<dbReference type="EMBL" id="CP087164">
    <property type="protein sequence ID" value="UGS39125.1"/>
    <property type="molecule type" value="Genomic_DNA"/>
</dbReference>
<dbReference type="EC" id="1.1.98.2" evidence="4"/>
<evidence type="ECO:0000256" key="1">
    <source>
        <dbReference type="ARBA" id="ARBA00023002"/>
    </source>
</evidence>
<reference evidence="4" key="1">
    <citation type="journal article" date="2022" name="Int. J. Syst. Evol. Microbiol.">
        <title>Pseudomonas aegrilactucae sp. nov. and Pseudomonas morbosilactucae sp. nov., pathogens causing bacterial rot of lettuce in Japan.</title>
        <authorList>
            <person name="Sawada H."/>
            <person name="Fujikawa T."/>
            <person name="Satou M."/>
        </authorList>
    </citation>
    <scope>NUCLEOTIDE SEQUENCE</scope>
    <source>
        <strain evidence="4">0166_1</strain>
    </source>
</reference>
<dbReference type="PANTHER" id="PTHR30137:SF8">
    <property type="entry name" value="BLR5498 PROTEIN"/>
    <property type="match status" value="1"/>
</dbReference>
<protein>
    <submittedName>
        <fullName evidence="4">F420-dependent glucose-6-phosphate dehydrogenase</fullName>
        <ecNumber evidence="4">1.1.98.2</ecNumber>
    </submittedName>
</protein>
<evidence type="ECO:0000259" key="3">
    <source>
        <dbReference type="Pfam" id="PF00296"/>
    </source>
</evidence>
<dbReference type="Pfam" id="PF00296">
    <property type="entry name" value="Bac_luciferase"/>
    <property type="match status" value="1"/>
</dbReference>
<dbReference type="Proteomes" id="UP001162834">
    <property type="component" value="Chromosome"/>
</dbReference>
<gene>
    <name evidence="4" type="primary">fgd_10</name>
    <name evidence="4" type="ORF">DSM104329_05557</name>
</gene>
<evidence type="ECO:0000313" key="4">
    <source>
        <dbReference type="EMBL" id="UGS39125.1"/>
    </source>
</evidence>
<evidence type="ECO:0000313" key="5">
    <source>
        <dbReference type="Proteomes" id="UP001162834"/>
    </source>
</evidence>
<dbReference type="GO" id="GO:0016705">
    <property type="term" value="F:oxidoreductase activity, acting on paired donors, with incorporation or reduction of molecular oxygen"/>
    <property type="evidence" value="ECO:0007669"/>
    <property type="project" value="InterPro"/>
</dbReference>
<dbReference type="GO" id="GO:0005829">
    <property type="term" value="C:cytosol"/>
    <property type="evidence" value="ECO:0007669"/>
    <property type="project" value="TreeGrafter"/>
</dbReference>
<evidence type="ECO:0000256" key="2">
    <source>
        <dbReference type="ARBA" id="ARBA00023033"/>
    </source>
</evidence>
<dbReference type="KEGG" id="sbae:DSM104329_05557"/>
<dbReference type="SUPFAM" id="SSF51679">
    <property type="entry name" value="Bacterial luciferase-like"/>
    <property type="match status" value="1"/>
</dbReference>
<dbReference type="InterPro" id="IPR036661">
    <property type="entry name" value="Luciferase-like_sf"/>
</dbReference>